<accession>A0A9D2DSN8</accession>
<protein>
    <submittedName>
        <fullName evidence="3">Prepilin peptidase</fullName>
        <ecNumber evidence="3">3.4.23.43</ecNumber>
    </submittedName>
</protein>
<keyword evidence="1" id="KW-1133">Transmembrane helix</keyword>
<feature type="transmembrane region" description="Helical" evidence="1">
    <location>
        <begin position="50"/>
        <end position="70"/>
    </location>
</feature>
<keyword evidence="1" id="KW-0812">Transmembrane</keyword>
<dbReference type="GO" id="GO:0004190">
    <property type="term" value="F:aspartic-type endopeptidase activity"/>
    <property type="evidence" value="ECO:0007669"/>
    <property type="project" value="UniProtKB-EC"/>
</dbReference>
<proteinExistence type="predicted"/>
<dbReference type="AlphaFoldDB" id="A0A9D2DSN8"/>
<evidence type="ECO:0000259" key="2">
    <source>
        <dbReference type="Pfam" id="PF01478"/>
    </source>
</evidence>
<dbReference type="Gene3D" id="1.20.120.1220">
    <property type="match status" value="1"/>
</dbReference>
<reference evidence="3" key="1">
    <citation type="journal article" date="2021" name="PeerJ">
        <title>Extensive microbial diversity within the chicken gut microbiome revealed by metagenomics and culture.</title>
        <authorList>
            <person name="Gilroy R."/>
            <person name="Ravi A."/>
            <person name="Getino M."/>
            <person name="Pursley I."/>
            <person name="Horton D.L."/>
            <person name="Alikhan N.F."/>
            <person name="Baker D."/>
            <person name="Gharbi K."/>
            <person name="Hall N."/>
            <person name="Watson M."/>
            <person name="Adriaenssens E.M."/>
            <person name="Foster-Nyarko E."/>
            <person name="Jarju S."/>
            <person name="Secka A."/>
            <person name="Antonio M."/>
            <person name="Oren A."/>
            <person name="Chaudhuri R.R."/>
            <person name="La Ragione R."/>
            <person name="Hildebrand F."/>
            <person name="Pallen M.J."/>
        </authorList>
    </citation>
    <scope>NUCLEOTIDE SEQUENCE</scope>
    <source>
        <strain evidence="3">14324</strain>
    </source>
</reference>
<keyword evidence="3" id="KW-0378">Hydrolase</keyword>
<reference evidence="3" key="2">
    <citation type="submission" date="2021-04" db="EMBL/GenBank/DDBJ databases">
        <authorList>
            <person name="Gilroy R."/>
        </authorList>
    </citation>
    <scope>NUCLEOTIDE SEQUENCE</scope>
    <source>
        <strain evidence="3">14324</strain>
    </source>
</reference>
<dbReference type="EMBL" id="DXBU01000091">
    <property type="protein sequence ID" value="HIZ22482.1"/>
    <property type="molecule type" value="Genomic_DNA"/>
</dbReference>
<evidence type="ECO:0000313" key="4">
    <source>
        <dbReference type="Proteomes" id="UP000824041"/>
    </source>
</evidence>
<feature type="domain" description="Prepilin type IV endopeptidase peptidase" evidence="2">
    <location>
        <begin position="10"/>
        <end position="108"/>
    </location>
</feature>
<dbReference type="InterPro" id="IPR000045">
    <property type="entry name" value="Prepilin_IV_endopep_pep"/>
</dbReference>
<dbReference type="GO" id="GO:0016020">
    <property type="term" value="C:membrane"/>
    <property type="evidence" value="ECO:0007669"/>
    <property type="project" value="InterPro"/>
</dbReference>
<dbReference type="Proteomes" id="UP000824041">
    <property type="component" value="Unassembled WGS sequence"/>
</dbReference>
<comment type="caution">
    <text evidence="3">The sequence shown here is derived from an EMBL/GenBank/DDBJ whole genome shotgun (WGS) entry which is preliminary data.</text>
</comment>
<organism evidence="3 4">
    <name type="scientific">Candidatus Blautia faecigallinarum</name>
    <dbReference type="NCBI Taxonomy" id="2838488"/>
    <lineage>
        <taxon>Bacteria</taxon>
        <taxon>Bacillati</taxon>
        <taxon>Bacillota</taxon>
        <taxon>Clostridia</taxon>
        <taxon>Lachnospirales</taxon>
        <taxon>Lachnospiraceae</taxon>
        <taxon>Blautia</taxon>
    </lineage>
</organism>
<sequence>MLVYTIWPVIVAGVSVVMDIRETRIDNGWILFSMAVGFLLQLLKGGTETIPSFALGTAAPLVLLGILFYFRMLGPGDIKLFCALGGVMGIRDIVCCIAASFFLGAVISVAILIFCGDIRQRIQYFFQYFQDFLHTGEIKPYYRKGMALENFHFTVPVFLSVVLCTGGVY</sequence>
<evidence type="ECO:0000256" key="1">
    <source>
        <dbReference type="SAM" id="Phobius"/>
    </source>
</evidence>
<gene>
    <name evidence="3" type="ORF">IAA21_06765</name>
</gene>
<feature type="transmembrane region" description="Helical" evidence="1">
    <location>
        <begin position="90"/>
        <end position="115"/>
    </location>
</feature>
<keyword evidence="1" id="KW-0472">Membrane</keyword>
<dbReference type="EC" id="3.4.23.43" evidence="3"/>
<dbReference type="Pfam" id="PF01478">
    <property type="entry name" value="Peptidase_A24"/>
    <property type="match status" value="1"/>
</dbReference>
<name>A0A9D2DSN8_9FIRM</name>
<evidence type="ECO:0000313" key="3">
    <source>
        <dbReference type="EMBL" id="HIZ22482.1"/>
    </source>
</evidence>